<evidence type="ECO:0000256" key="7">
    <source>
        <dbReference type="SAM" id="Phobius"/>
    </source>
</evidence>
<keyword evidence="5 6" id="KW-0482">Metalloprotease</keyword>
<keyword evidence="2" id="KW-0479">Metal-binding</keyword>
<evidence type="ECO:0000259" key="9">
    <source>
        <dbReference type="Pfam" id="PF23368"/>
    </source>
</evidence>
<dbReference type="GO" id="GO:0051603">
    <property type="term" value="P:proteolysis involved in protein catabolic process"/>
    <property type="evidence" value="ECO:0007669"/>
    <property type="project" value="TreeGrafter"/>
</dbReference>
<evidence type="ECO:0000313" key="11">
    <source>
        <dbReference type="Proteomes" id="UP000071641"/>
    </source>
</evidence>
<dbReference type="GO" id="GO:0004222">
    <property type="term" value="F:metalloendopeptidase activity"/>
    <property type="evidence" value="ECO:0007669"/>
    <property type="project" value="InterPro"/>
</dbReference>
<sequence>MAKGTAFAAGESGKHEAELYVMGETKAVLTFGGKSVECALNEISRSERIGNLPLQLRFPDGELFIPNNEAELPYFIQAKKRGWLTRLESSKTAILSSIAGALLFMVAFFYIGLPGISTGITQVLPEEIPMAVGEHVMSQLDERMFTASELDAERQQALNERFDALVEMLPPMPVKPKLVLRNWKQGPNAFALSDGTVVLLDPLVNLAESDAQLESVILHELGHVYHQHVMIGLVRSTLISVSVAMITGESTGVIDLMTGLGVLAATAGYSRADEEESDQFAAKYLSTIYGDASAQAEMFTLLGEAHQASGMSQWLSSHPDTQGRIEAANTYQTE</sequence>
<dbReference type="EMBL" id="FIZX01000004">
    <property type="protein sequence ID" value="CZF83901.1"/>
    <property type="molecule type" value="Genomic_DNA"/>
</dbReference>
<keyword evidence="3 6" id="KW-0378">Hydrolase</keyword>
<dbReference type="GO" id="GO:0046872">
    <property type="term" value="F:metal ion binding"/>
    <property type="evidence" value="ECO:0007669"/>
    <property type="project" value="UniProtKB-KW"/>
</dbReference>
<keyword evidence="1 6" id="KW-0645">Protease</keyword>
<keyword evidence="11" id="KW-1185">Reference proteome</keyword>
<dbReference type="PANTHER" id="PTHR22726:SF24">
    <property type="entry name" value="M48 FAMILY METALLOPEPTIDASE"/>
    <property type="match status" value="1"/>
</dbReference>
<evidence type="ECO:0000313" key="10">
    <source>
        <dbReference type="EMBL" id="CZF83901.1"/>
    </source>
</evidence>
<dbReference type="CDD" id="cd07332">
    <property type="entry name" value="M48C_Oma1_like"/>
    <property type="match status" value="1"/>
</dbReference>
<accession>A0A128FC95</accession>
<comment type="similarity">
    <text evidence="6">Belongs to the peptidase M48 family.</text>
</comment>
<evidence type="ECO:0000256" key="5">
    <source>
        <dbReference type="ARBA" id="ARBA00023049"/>
    </source>
</evidence>
<protein>
    <submittedName>
        <fullName evidence="10">Protease HtpX</fullName>
    </submittedName>
</protein>
<dbReference type="Proteomes" id="UP000071641">
    <property type="component" value="Unassembled WGS sequence"/>
</dbReference>
<dbReference type="Gene3D" id="3.30.2010.10">
    <property type="entry name" value="Metalloproteases ('zincins'), catalytic domain"/>
    <property type="match status" value="1"/>
</dbReference>
<dbReference type="AlphaFoldDB" id="A0A128FC95"/>
<evidence type="ECO:0000259" key="8">
    <source>
        <dbReference type="Pfam" id="PF01435"/>
    </source>
</evidence>
<gene>
    <name evidence="10" type="primary">htpX_2</name>
    <name evidence="10" type="ORF">GCE9029_04076</name>
</gene>
<dbReference type="InterPro" id="IPR051156">
    <property type="entry name" value="Mito/Outer_Membr_Metalloprot"/>
</dbReference>
<evidence type="ECO:0000256" key="2">
    <source>
        <dbReference type="ARBA" id="ARBA00022723"/>
    </source>
</evidence>
<proteinExistence type="inferred from homology"/>
<keyword evidence="7" id="KW-1133">Transmembrane helix</keyword>
<dbReference type="RefSeq" id="WP_062666359.1">
    <property type="nucleotide sequence ID" value="NZ_FIZX01000004.1"/>
</dbReference>
<feature type="transmembrane region" description="Helical" evidence="7">
    <location>
        <begin position="93"/>
        <end position="113"/>
    </location>
</feature>
<name>A0A128FC95_9GAMM</name>
<dbReference type="STRING" id="1796497.GCE9029_04076"/>
<dbReference type="InterPro" id="IPR055518">
    <property type="entry name" value="DUF7092"/>
</dbReference>
<dbReference type="InterPro" id="IPR001915">
    <property type="entry name" value="Peptidase_M48"/>
</dbReference>
<keyword evidence="7" id="KW-0472">Membrane</keyword>
<comment type="cofactor">
    <cofactor evidence="6">
        <name>Zn(2+)</name>
        <dbReference type="ChEBI" id="CHEBI:29105"/>
    </cofactor>
    <text evidence="6">Binds 1 zinc ion per subunit.</text>
</comment>
<dbReference type="Pfam" id="PF23368">
    <property type="entry name" value="DUF7092"/>
    <property type="match status" value="1"/>
</dbReference>
<keyword evidence="7" id="KW-0812">Transmembrane</keyword>
<reference evidence="11" key="1">
    <citation type="submission" date="2016-02" db="EMBL/GenBank/DDBJ databases">
        <authorList>
            <person name="Rodrigo-Torres Lidia"/>
            <person name="Arahal R.David."/>
        </authorList>
    </citation>
    <scope>NUCLEOTIDE SEQUENCE [LARGE SCALE GENOMIC DNA]</scope>
    <source>
        <strain evidence="11">CECT 9029</strain>
    </source>
</reference>
<feature type="domain" description="DUF7092" evidence="9">
    <location>
        <begin position="1"/>
        <end position="69"/>
    </location>
</feature>
<evidence type="ECO:0000256" key="3">
    <source>
        <dbReference type="ARBA" id="ARBA00022801"/>
    </source>
</evidence>
<dbReference type="PANTHER" id="PTHR22726">
    <property type="entry name" value="METALLOENDOPEPTIDASE OMA1"/>
    <property type="match status" value="1"/>
</dbReference>
<keyword evidence="4 6" id="KW-0862">Zinc</keyword>
<dbReference type="GO" id="GO:0016020">
    <property type="term" value="C:membrane"/>
    <property type="evidence" value="ECO:0007669"/>
    <property type="project" value="TreeGrafter"/>
</dbReference>
<feature type="domain" description="Peptidase M48" evidence="8">
    <location>
        <begin position="172"/>
        <end position="330"/>
    </location>
</feature>
<organism evidence="10 11">
    <name type="scientific">Grimontia celer</name>
    <dbReference type="NCBI Taxonomy" id="1796497"/>
    <lineage>
        <taxon>Bacteria</taxon>
        <taxon>Pseudomonadati</taxon>
        <taxon>Pseudomonadota</taxon>
        <taxon>Gammaproteobacteria</taxon>
        <taxon>Vibrionales</taxon>
        <taxon>Vibrionaceae</taxon>
        <taxon>Grimontia</taxon>
    </lineage>
</organism>
<dbReference type="OrthoDB" id="9810445at2"/>
<evidence type="ECO:0000256" key="1">
    <source>
        <dbReference type="ARBA" id="ARBA00022670"/>
    </source>
</evidence>
<evidence type="ECO:0000256" key="6">
    <source>
        <dbReference type="RuleBase" id="RU003983"/>
    </source>
</evidence>
<dbReference type="Pfam" id="PF01435">
    <property type="entry name" value="Peptidase_M48"/>
    <property type="match status" value="1"/>
</dbReference>
<evidence type="ECO:0000256" key="4">
    <source>
        <dbReference type="ARBA" id="ARBA00022833"/>
    </source>
</evidence>